<comment type="similarity">
    <text evidence="2">Belongs to the protein kinase superfamily. Ser/Thr protein kinase family.</text>
</comment>
<comment type="subcellular location">
    <subcellularLocation>
        <location evidence="1">Cell membrane</location>
        <topology evidence="1">Single-pass membrane protein</topology>
    </subcellularLocation>
</comment>
<proteinExistence type="inferred from homology"/>
<keyword evidence="7" id="KW-0433">Leucine-rich repeat</keyword>
<evidence type="ECO:0000313" key="26">
    <source>
        <dbReference type="Proteomes" id="UP001187471"/>
    </source>
</evidence>
<dbReference type="FunFam" id="3.80.10.10:FF:000095">
    <property type="entry name" value="LRR receptor-like serine/threonine-protein kinase GSO1"/>
    <property type="match status" value="1"/>
</dbReference>
<dbReference type="Proteomes" id="UP001187471">
    <property type="component" value="Unassembled WGS sequence"/>
</dbReference>
<sequence>NLSISLEILTLGSSLIHGTIPTGIGNLISLTLLGLEENYLTGSVPDVIGKLQHLQGLALNANRFSGQIPSTIGNLTSLTSLLMEDNRLEGSIPPSLGNCRSLLVMNLSGNNLSGTIPKEVAGLSSLSISLAMAHNSLTGSLPLEVGRLVNLKELYISQNKLSGDIPSTLSSCASLETLLMEGNLLQGTIPESLGNLKGILEIDLSPNNLSGRVPEFLGKLSSLKILNLSYNNFEGEVPRSGVFANASSASVLGNDKLCGGVQDLHLPHCSGDKSRQSKEFRKLKVVIPVTASFILVIILCSFAACYMIRRPENRPLTASSPRDWQLGTSYSEMVQATSGFSEENLVGAGSFGSVYKGVLYGYGTVVAVKVINLQHHGASKSFMDEIKALRGIRHRNLLKILSACSSKDHQGNPFKCIVFEFMSNGSLDQWLHPNDNGNSQTKSLDVVQRLNIAIDVASALDYLHNNCDTPIVHCDLKPSNILLDGDMTAHVGDFGLATFLFQPSNDPSSEETVRVSAGLKGFIGYIPPGKRPTDDIFKDGLGICKLVATALSGDVMEIADPSLLSGEEDNIDEDQEGKAKGNVTRKMTDGLASLFRIGLSCSGTLPVIAQCSGRADVSKLLYMRKLKVKSFVILHFRCSLMNFLLWILLLLMNSRLGSTATPSSANETDQLALLDFKNAITEDPLQVMKLWNDSLHFCNWVGVTCSPSDQRVELLNLQSQKLVGSLPPSVGNLTFLTSLVLQNNSFHGELPQELGRLIRLQNLNLSFNSFGGSIPSNLTHCTDLKSLSLNYNELVGAIPGQLNSLTNLLYLGLAVNNLTGSIPAWIGNFSSLTVLGLIGNNFYGSVPYDLGRLSSLRILQLYANQLSGTLPDSIFNISSIYYFTVTQNHLQGQLPPDVGITLPNLQIFAGGVNEFSGPIPVSLSNASKLGVLDFAENRLTGGFPTNLGKLQGLYRINFDDNRLGHEEVGLNFLSYLANCTSLQVLGLSRNLFGGELPNSIANLSTSLEILTLGSSLIHGTIPTGIGNLINLTLLGLEGNYLTGSVPDVIGKLQNLQGLYLNVNRFSGQIPSSIGNLTSLTRLFMEENRLEGSIPPSLGNCRSLLVMNLTGNNLSGTIPKEVAGLSSLSISLAMAHNSLTGSLPLEVGRLVNLKELYISQNKLSGDIPSTLSSCASLETLLMGGNLLQGTIPESLGNLKGIVEIDLSHNNLSGPVPEFLGKLSSLKILNLSYNNFEGEVPRSGVFANASSASVLGNDKLCGGVQDLHLPHCSGDKSRQSKEFLSLKVVIPVTASFILVIILCFSAACYVIRRTGNGPLTASSTSDWQLGTSYSEMVQATSGFSEENLVGSGSFGSVYKGVLYGDGTVVAVKVINLQHHGASKSFTDETRALRGIRHRNLLKIISACSSKDHQGNPFKCIVSEFMSNGSLDQWLHPSDNGNSYTKSLDIMQRLNIAIDVASALDYLHNYCETPIVHCDLKPSNILLDDDMTAHVGDFGLATVLFQPSNDTSSKENVSVGLKGSIGYIPPEYGMGGQVATTGDVYSYGILLLEMFTGKRPTDDIFNGLEIRKLVATAFSGDIMEIAEPLLLSGEKDDIDKDQEEKVEGHVTSRMKDGLASLFRIGLSCSSTLPGDRMLMKVVVNQMLATRDLFLGLKDTNKRRLEVDKREGSMASRIRSGTALSKGTSPSKSLKDRLNDIRKKLSMYFESSPDREPVKELEARLR</sequence>
<dbReference type="SMART" id="SM00220">
    <property type="entry name" value="S_TKc"/>
    <property type="match status" value="2"/>
</dbReference>
<dbReference type="SUPFAM" id="SSF52058">
    <property type="entry name" value="L domain-like"/>
    <property type="match status" value="3"/>
</dbReference>
<keyword evidence="15 23" id="KW-1133">Transmembrane helix</keyword>
<dbReference type="GO" id="GO:0051707">
    <property type="term" value="P:response to other organism"/>
    <property type="evidence" value="ECO:0007669"/>
    <property type="project" value="UniProtKB-ARBA"/>
</dbReference>
<keyword evidence="18" id="KW-0325">Glycoprotein</keyword>
<dbReference type="InterPro" id="IPR001611">
    <property type="entry name" value="Leu-rich_rpt"/>
</dbReference>
<dbReference type="FunFam" id="1.10.510.10:FF:000358">
    <property type="entry name" value="Putative leucine-rich repeat receptor-like serine/threonine-protein kinase"/>
    <property type="match status" value="2"/>
</dbReference>
<evidence type="ECO:0000256" key="20">
    <source>
        <dbReference type="ARBA" id="ARBA00048679"/>
    </source>
</evidence>
<evidence type="ECO:0000256" key="22">
    <source>
        <dbReference type="SAM" id="MobiDB-lite"/>
    </source>
</evidence>
<evidence type="ECO:0000256" key="14">
    <source>
        <dbReference type="ARBA" id="ARBA00022840"/>
    </source>
</evidence>
<evidence type="ECO:0000256" key="5">
    <source>
        <dbReference type="ARBA" id="ARBA00022527"/>
    </source>
</evidence>
<feature type="transmembrane region" description="Helical" evidence="23">
    <location>
        <begin position="1286"/>
        <end position="1309"/>
    </location>
</feature>
<feature type="transmembrane region" description="Helical" evidence="23">
    <location>
        <begin position="285"/>
        <end position="308"/>
    </location>
</feature>
<evidence type="ECO:0000256" key="1">
    <source>
        <dbReference type="ARBA" id="ARBA00004162"/>
    </source>
</evidence>
<evidence type="ECO:0000256" key="11">
    <source>
        <dbReference type="ARBA" id="ARBA00022737"/>
    </source>
</evidence>
<keyword evidence="26" id="KW-1185">Reference proteome</keyword>
<dbReference type="PROSITE" id="PS00107">
    <property type="entry name" value="PROTEIN_KINASE_ATP"/>
    <property type="match status" value="2"/>
</dbReference>
<evidence type="ECO:0000256" key="2">
    <source>
        <dbReference type="ARBA" id="ARBA00008684"/>
    </source>
</evidence>
<evidence type="ECO:0000256" key="10">
    <source>
        <dbReference type="ARBA" id="ARBA00022729"/>
    </source>
</evidence>
<dbReference type="SMART" id="SM00369">
    <property type="entry name" value="LRR_TYP"/>
    <property type="match status" value="11"/>
</dbReference>
<evidence type="ECO:0000313" key="25">
    <source>
        <dbReference type="EMBL" id="KAK2972642.1"/>
    </source>
</evidence>
<keyword evidence="8" id="KW-0808">Transferase</keyword>
<evidence type="ECO:0000256" key="6">
    <source>
        <dbReference type="ARBA" id="ARBA00022553"/>
    </source>
</evidence>
<dbReference type="Pfam" id="PF00560">
    <property type="entry name" value="LRR_1"/>
    <property type="match status" value="13"/>
</dbReference>
<keyword evidence="13" id="KW-0418">Kinase</keyword>
<feature type="binding site" evidence="21">
    <location>
        <position position="1370"/>
    </location>
    <ligand>
        <name>ATP</name>
        <dbReference type="ChEBI" id="CHEBI:30616"/>
    </ligand>
</feature>
<dbReference type="GO" id="GO:0006952">
    <property type="term" value="P:defense response"/>
    <property type="evidence" value="ECO:0007669"/>
    <property type="project" value="UniProtKB-ARBA"/>
</dbReference>
<evidence type="ECO:0000256" key="13">
    <source>
        <dbReference type="ARBA" id="ARBA00022777"/>
    </source>
</evidence>
<comment type="caution">
    <text evidence="25">The sequence shown here is derived from an EMBL/GenBank/DDBJ whole genome shotgun (WGS) entry which is preliminary data.</text>
</comment>
<dbReference type="PANTHER" id="PTHR27008:SF499">
    <property type="entry name" value="OS06G0581500 PROTEIN"/>
    <property type="match status" value="1"/>
</dbReference>
<keyword evidence="12 21" id="KW-0547">Nucleotide-binding</keyword>
<dbReference type="InterPro" id="IPR000719">
    <property type="entry name" value="Prot_kinase_dom"/>
</dbReference>
<dbReference type="InterPro" id="IPR051809">
    <property type="entry name" value="Plant_receptor-like_S/T_kinase"/>
</dbReference>
<dbReference type="GO" id="GO:0005524">
    <property type="term" value="F:ATP binding"/>
    <property type="evidence" value="ECO:0007669"/>
    <property type="project" value="UniProtKB-UniRule"/>
</dbReference>
<dbReference type="InterPro" id="IPR011009">
    <property type="entry name" value="Kinase-like_dom_sf"/>
</dbReference>
<dbReference type="Gene3D" id="3.30.200.20">
    <property type="entry name" value="Phosphorylase Kinase, domain 1"/>
    <property type="match status" value="1"/>
</dbReference>
<keyword evidence="17" id="KW-0675">Receptor</keyword>
<keyword evidence="4" id="KW-1003">Cell membrane</keyword>
<keyword evidence="5" id="KW-0723">Serine/threonine-protein kinase</keyword>
<evidence type="ECO:0000256" key="21">
    <source>
        <dbReference type="PROSITE-ProRule" id="PRU10141"/>
    </source>
</evidence>
<comment type="catalytic activity">
    <reaction evidence="20">
        <text>L-seryl-[protein] + ATP = O-phospho-L-seryl-[protein] + ADP + H(+)</text>
        <dbReference type="Rhea" id="RHEA:17989"/>
        <dbReference type="Rhea" id="RHEA-COMP:9863"/>
        <dbReference type="Rhea" id="RHEA-COMP:11604"/>
        <dbReference type="ChEBI" id="CHEBI:15378"/>
        <dbReference type="ChEBI" id="CHEBI:29999"/>
        <dbReference type="ChEBI" id="CHEBI:30616"/>
        <dbReference type="ChEBI" id="CHEBI:83421"/>
        <dbReference type="ChEBI" id="CHEBI:456216"/>
        <dbReference type="EC" id="2.7.11.1"/>
    </reaction>
</comment>
<dbReference type="Gene3D" id="1.10.510.10">
    <property type="entry name" value="Transferase(Phosphotransferase) domain 1"/>
    <property type="match status" value="2"/>
</dbReference>
<feature type="transmembrane region" description="Helical" evidence="23">
    <location>
        <begin position="631"/>
        <end position="652"/>
    </location>
</feature>
<dbReference type="InterPro" id="IPR001245">
    <property type="entry name" value="Ser-Thr/Tyr_kinase_cat_dom"/>
</dbReference>
<dbReference type="PROSITE" id="PS00108">
    <property type="entry name" value="PROTEIN_KINASE_ST"/>
    <property type="match status" value="2"/>
</dbReference>
<evidence type="ECO:0000256" key="3">
    <source>
        <dbReference type="ARBA" id="ARBA00012513"/>
    </source>
</evidence>
<dbReference type="GO" id="GO:0005886">
    <property type="term" value="C:plasma membrane"/>
    <property type="evidence" value="ECO:0007669"/>
    <property type="project" value="UniProtKB-SubCell"/>
</dbReference>
<feature type="compositionally biased region" description="Polar residues" evidence="22">
    <location>
        <begin position="1678"/>
        <end position="1688"/>
    </location>
</feature>
<evidence type="ECO:0000256" key="7">
    <source>
        <dbReference type="ARBA" id="ARBA00022614"/>
    </source>
</evidence>
<dbReference type="FunFam" id="3.80.10.10:FF:000288">
    <property type="entry name" value="LRR receptor-like serine/threonine-protein kinase EFR"/>
    <property type="match status" value="2"/>
</dbReference>
<evidence type="ECO:0000256" key="16">
    <source>
        <dbReference type="ARBA" id="ARBA00023136"/>
    </source>
</evidence>
<keyword evidence="11" id="KW-0677">Repeat</keyword>
<dbReference type="Pfam" id="PF08263">
    <property type="entry name" value="LRRNT_2"/>
    <property type="match status" value="1"/>
</dbReference>
<dbReference type="Pfam" id="PF07714">
    <property type="entry name" value="PK_Tyr_Ser-Thr"/>
    <property type="match status" value="1"/>
</dbReference>
<dbReference type="Pfam" id="PF00069">
    <property type="entry name" value="Pkinase"/>
    <property type="match status" value="1"/>
</dbReference>
<evidence type="ECO:0000259" key="24">
    <source>
        <dbReference type="PROSITE" id="PS50011"/>
    </source>
</evidence>
<evidence type="ECO:0000256" key="9">
    <source>
        <dbReference type="ARBA" id="ARBA00022692"/>
    </source>
</evidence>
<keyword evidence="10" id="KW-0732">Signal</keyword>
<evidence type="ECO:0000256" key="15">
    <source>
        <dbReference type="ARBA" id="ARBA00022989"/>
    </source>
</evidence>
<feature type="domain" description="Protein kinase" evidence="24">
    <location>
        <begin position="340"/>
        <end position="632"/>
    </location>
</feature>
<dbReference type="SUPFAM" id="SSF56112">
    <property type="entry name" value="Protein kinase-like (PK-like)"/>
    <property type="match status" value="2"/>
</dbReference>
<feature type="non-terminal residue" evidence="25">
    <location>
        <position position="1722"/>
    </location>
</feature>
<dbReference type="InterPro" id="IPR032675">
    <property type="entry name" value="LRR_dom_sf"/>
</dbReference>
<evidence type="ECO:0000256" key="19">
    <source>
        <dbReference type="ARBA" id="ARBA00047899"/>
    </source>
</evidence>
<evidence type="ECO:0000256" key="12">
    <source>
        <dbReference type="ARBA" id="ARBA00022741"/>
    </source>
</evidence>
<evidence type="ECO:0000256" key="4">
    <source>
        <dbReference type="ARBA" id="ARBA00022475"/>
    </source>
</evidence>
<evidence type="ECO:0000256" key="23">
    <source>
        <dbReference type="SAM" id="Phobius"/>
    </source>
</evidence>
<reference evidence="25" key="1">
    <citation type="submission" date="2022-12" db="EMBL/GenBank/DDBJ databases">
        <title>Draft genome assemblies for two species of Escallonia (Escalloniales).</title>
        <authorList>
            <person name="Chanderbali A."/>
            <person name="Dervinis C."/>
            <person name="Anghel I."/>
            <person name="Soltis D."/>
            <person name="Soltis P."/>
            <person name="Zapata F."/>
        </authorList>
    </citation>
    <scope>NUCLEOTIDE SEQUENCE</scope>
    <source>
        <strain evidence="25">UCBG92.1500</strain>
        <tissue evidence="25">Leaf</tissue>
    </source>
</reference>
<gene>
    <name evidence="25" type="ORF">RJ640_018349</name>
</gene>
<keyword evidence="14 21" id="KW-0067">ATP-binding</keyword>
<dbReference type="InterPro" id="IPR008271">
    <property type="entry name" value="Ser/Thr_kinase_AS"/>
</dbReference>
<comment type="catalytic activity">
    <reaction evidence="19">
        <text>L-threonyl-[protein] + ATP = O-phospho-L-threonyl-[protein] + ADP + H(+)</text>
        <dbReference type="Rhea" id="RHEA:46608"/>
        <dbReference type="Rhea" id="RHEA-COMP:11060"/>
        <dbReference type="Rhea" id="RHEA-COMP:11605"/>
        <dbReference type="ChEBI" id="CHEBI:15378"/>
        <dbReference type="ChEBI" id="CHEBI:30013"/>
        <dbReference type="ChEBI" id="CHEBI:30616"/>
        <dbReference type="ChEBI" id="CHEBI:61977"/>
        <dbReference type="ChEBI" id="CHEBI:456216"/>
        <dbReference type="EC" id="2.7.11.1"/>
    </reaction>
</comment>
<dbReference type="InterPro" id="IPR017441">
    <property type="entry name" value="Protein_kinase_ATP_BS"/>
</dbReference>
<keyword evidence="6" id="KW-0597">Phosphoprotein</keyword>
<feature type="domain" description="Protein kinase" evidence="24">
    <location>
        <begin position="1341"/>
        <end position="1651"/>
    </location>
</feature>
<dbReference type="EC" id="2.7.11.1" evidence="3"/>
<keyword evidence="9 23" id="KW-0812">Transmembrane</keyword>
<protein>
    <recommendedName>
        <fullName evidence="3">non-specific serine/threonine protein kinase</fullName>
        <ecNumber evidence="3">2.7.11.1</ecNumber>
    </recommendedName>
</protein>
<organism evidence="25 26">
    <name type="scientific">Escallonia rubra</name>
    <dbReference type="NCBI Taxonomy" id="112253"/>
    <lineage>
        <taxon>Eukaryota</taxon>
        <taxon>Viridiplantae</taxon>
        <taxon>Streptophyta</taxon>
        <taxon>Embryophyta</taxon>
        <taxon>Tracheophyta</taxon>
        <taxon>Spermatophyta</taxon>
        <taxon>Magnoliopsida</taxon>
        <taxon>eudicotyledons</taxon>
        <taxon>Gunneridae</taxon>
        <taxon>Pentapetalae</taxon>
        <taxon>asterids</taxon>
        <taxon>campanulids</taxon>
        <taxon>Escalloniales</taxon>
        <taxon>Escalloniaceae</taxon>
        <taxon>Escallonia</taxon>
    </lineage>
</organism>
<dbReference type="EMBL" id="JAVXUO010002506">
    <property type="protein sequence ID" value="KAK2972642.1"/>
    <property type="molecule type" value="Genomic_DNA"/>
</dbReference>
<evidence type="ECO:0000256" key="17">
    <source>
        <dbReference type="ARBA" id="ARBA00023170"/>
    </source>
</evidence>
<feature type="region of interest" description="Disordered" evidence="22">
    <location>
        <begin position="1665"/>
        <end position="1690"/>
    </location>
</feature>
<dbReference type="PROSITE" id="PS50011">
    <property type="entry name" value="PROTEIN_KINASE_DOM"/>
    <property type="match status" value="2"/>
</dbReference>
<keyword evidence="16 23" id="KW-0472">Membrane</keyword>
<name>A0AA88QQ45_9ASTE</name>
<evidence type="ECO:0000256" key="18">
    <source>
        <dbReference type="ARBA" id="ARBA00023180"/>
    </source>
</evidence>
<dbReference type="GO" id="GO:0004674">
    <property type="term" value="F:protein serine/threonine kinase activity"/>
    <property type="evidence" value="ECO:0007669"/>
    <property type="project" value="UniProtKB-KW"/>
</dbReference>
<accession>A0AA88QQ45</accession>
<dbReference type="PANTHER" id="PTHR27008">
    <property type="entry name" value="OS04G0122200 PROTEIN"/>
    <property type="match status" value="1"/>
</dbReference>
<dbReference type="InterPro" id="IPR013210">
    <property type="entry name" value="LRR_N_plant-typ"/>
</dbReference>
<dbReference type="Gene3D" id="3.80.10.10">
    <property type="entry name" value="Ribonuclease Inhibitor"/>
    <property type="match status" value="4"/>
</dbReference>
<dbReference type="InterPro" id="IPR003591">
    <property type="entry name" value="Leu-rich_rpt_typical-subtyp"/>
</dbReference>
<feature type="binding site" evidence="21">
    <location>
        <position position="369"/>
    </location>
    <ligand>
        <name>ATP</name>
        <dbReference type="ChEBI" id="CHEBI:30616"/>
    </ligand>
</feature>
<evidence type="ECO:0000256" key="8">
    <source>
        <dbReference type="ARBA" id="ARBA00022679"/>
    </source>
</evidence>